<sequence>MNILFFVFIPLVWTSIVNGFDCPELEDDNFDFKDPSFPEIFFRCFTSMGTKIVSWRCPPGTTFDMESKECQSDSKLRSFGNEMYREKRSADSDIMVHSIPKKDIEESISNFMNIFKSVTNNYFQNVSSLAYEHLEFHYFPIFELIKKDVIPIYINKVLPKAQKFREYIQSLSGRIFKKIYWSWEASNSSHINLVSFQDVISDVSEDLNTFFEFERNLSSTTMPSKRSKRTVDNSDSLPDFILEYVRPVVKSLFANTINFVVGGEESLMSKLFLPSVIEIFEDPETKFYLRRIFWSAKSAYAPFVLEMLKKQSYNTPRGTIIRMPYAIIQKAVHQFNTETEPLIRKVLIKHLPSFLRRSAKFTPLIFETLETVRRHAGNDVSKLKTSIFSFVMKYSEVSERSGSNYWNLYTYTEMINDLKPIKQDLVNIIFNYMSRSPDSFLNILFRADSIFTRLL</sequence>
<proteinExistence type="predicted"/>
<protein>
    <submittedName>
        <fullName evidence="2">Chitin-binding type-2 domain-containing protein</fullName>
    </submittedName>
</protein>
<evidence type="ECO:0000313" key="2">
    <source>
        <dbReference type="EMBL" id="GFT33780.1"/>
    </source>
</evidence>
<evidence type="ECO:0000313" key="3">
    <source>
        <dbReference type="Proteomes" id="UP000887013"/>
    </source>
</evidence>
<keyword evidence="1" id="KW-0732">Signal</keyword>
<gene>
    <name evidence="2" type="primary">AVEN_220781_1</name>
    <name evidence="2" type="ORF">NPIL_103731</name>
</gene>
<organism evidence="2 3">
    <name type="scientific">Nephila pilipes</name>
    <name type="common">Giant wood spider</name>
    <name type="synonym">Nephila maculata</name>
    <dbReference type="NCBI Taxonomy" id="299642"/>
    <lineage>
        <taxon>Eukaryota</taxon>
        <taxon>Metazoa</taxon>
        <taxon>Ecdysozoa</taxon>
        <taxon>Arthropoda</taxon>
        <taxon>Chelicerata</taxon>
        <taxon>Arachnida</taxon>
        <taxon>Araneae</taxon>
        <taxon>Araneomorphae</taxon>
        <taxon>Entelegynae</taxon>
        <taxon>Araneoidea</taxon>
        <taxon>Nephilidae</taxon>
        <taxon>Nephila</taxon>
    </lineage>
</organism>
<name>A0A8X6TM28_NEPPI</name>
<dbReference type="AlphaFoldDB" id="A0A8X6TM28"/>
<feature type="chain" id="PRO_5036473551" evidence="1">
    <location>
        <begin position="20"/>
        <end position="455"/>
    </location>
</feature>
<evidence type="ECO:0000256" key="1">
    <source>
        <dbReference type="SAM" id="SignalP"/>
    </source>
</evidence>
<reference evidence="2" key="1">
    <citation type="submission" date="2020-08" db="EMBL/GenBank/DDBJ databases">
        <title>Multicomponent nature underlies the extraordinary mechanical properties of spider dragline silk.</title>
        <authorList>
            <person name="Kono N."/>
            <person name="Nakamura H."/>
            <person name="Mori M."/>
            <person name="Yoshida Y."/>
            <person name="Ohtoshi R."/>
            <person name="Malay A.D."/>
            <person name="Moran D.A.P."/>
            <person name="Tomita M."/>
            <person name="Numata K."/>
            <person name="Arakawa K."/>
        </authorList>
    </citation>
    <scope>NUCLEOTIDE SEQUENCE</scope>
</reference>
<dbReference type="EMBL" id="BMAW01061969">
    <property type="protein sequence ID" value="GFT33780.1"/>
    <property type="molecule type" value="Genomic_DNA"/>
</dbReference>
<keyword evidence="3" id="KW-1185">Reference proteome</keyword>
<dbReference type="Proteomes" id="UP000887013">
    <property type="component" value="Unassembled WGS sequence"/>
</dbReference>
<feature type="signal peptide" evidence="1">
    <location>
        <begin position="1"/>
        <end position="19"/>
    </location>
</feature>
<accession>A0A8X6TM28</accession>
<dbReference type="OrthoDB" id="6429440at2759"/>
<comment type="caution">
    <text evidence="2">The sequence shown here is derived from an EMBL/GenBank/DDBJ whole genome shotgun (WGS) entry which is preliminary data.</text>
</comment>